<dbReference type="Proteomes" id="UP000278907">
    <property type="component" value="Unassembled WGS sequence"/>
</dbReference>
<evidence type="ECO:0000313" key="2">
    <source>
        <dbReference type="Proteomes" id="UP000278907"/>
    </source>
</evidence>
<name>A0ABX9QFW6_9BACT</name>
<dbReference type="Pfam" id="PF07759">
    <property type="entry name" value="DUF1615"/>
    <property type="match status" value="1"/>
</dbReference>
<proteinExistence type="predicted"/>
<reference evidence="1 2" key="1">
    <citation type="submission" date="2018-09" db="EMBL/GenBank/DDBJ databases">
        <authorList>
            <person name="Livingstone P.G."/>
            <person name="Whitworth D.E."/>
        </authorList>
    </citation>
    <scope>NUCLEOTIDE SEQUENCE [LARGE SCALE GENOMIC DNA]</scope>
    <source>
        <strain evidence="1 2">CA031B</strain>
    </source>
</reference>
<accession>A0ABX9QFW6</accession>
<evidence type="ECO:0000313" key="1">
    <source>
        <dbReference type="EMBL" id="RKI06826.1"/>
    </source>
</evidence>
<protein>
    <submittedName>
        <fullName evidence="1">DUF1615 domain-containing protein</fullName>
    </submittedName>
</protein>
<dbReference type="EMBL" id="RAWI01000140">
    <property type="protein sequence ID" value="RKI06826.1"/>
    <property type="molecule type" value="Genomic_DNA"/>
</dbReference>
<gene>
    <name evidence="1" type="ORF">D7Y13_19290</name>
</gene>
<keyword evidence="2" id="KW-1185">Reference proteome</keyword>
<dbReference type="InterPro" id="IPR011673">
    <property type="entry name" value="DUF1615"/>
</dbReference>
<comment type="caution">
    <text evidence="1">The sequence shown here is derived from an EMBL/GenBank/DDBJ whole genome shotgun (WGS) entry which is preliminary data.</text>
</comment>
<organism evidence="1 2">
    <name type="scientific">Corallococcus praedator</name>
    <dbReference type="NCBI Taxonomy" id="2316724"/>
    <lineage>
        <taxon>Bacteria</taxon>
        <taxon>Pseudomonadati</taxon>
        <taxon>Myxococcota</taxon>
        <taxon>Myxococcia</taxon>
        <taxon>Myxococcales</taxon>
        <taxon>Cystobacterineae</taxon>
        <taxon>Myxococcaceae</taxon>
        <taxon>Corallococcus</taxon>
    </lineage>
</organism>
<sequence>MTPNVASGWIETVSWECPLRVALVALVTLTAACASRAPATVPDVPAPPRLSVAQVARLLPAKVKGPEREGWAGDVLAALDAEAVLPSASVVCQVLAVIDQESGFQADPAVPGLAKLVRQKLDATAGKLGPLGRRVLEEVLASKAKGAKRTFGARLDAARSERDLDRLFRDMLAYYEEQYPAAYAAADLASSLFGPSSFAGQNPITTAGSMQVSVQYAVNKAGPDADPDAVRDSLYTRAGGVRYGTARLMGFEAAYPEPLFRFADYNSGVYSSRNAALQSQVSKLTGVSLATDGDLQLYDKKGEPRNDDSQSLKALLLFRQRYAPNLSERRVRRDVEQEKTAEFETTDTYLAVKRVYAKQTGQPPAYAQLPQVTLKSLKLSGERTTAWFAKSVDARYQQCLTRHRQGGR</sequence>